<dbReference type="PANTHER" id="PTHR30627">
    <property type="entry name" value="PEPTIDOGLYCAN D,D-TRANSPEPTIDASE"/>
    <property type="match status" value="1"/>
</dbReference>
<dbReference type="InterPro" id="IPR036138">
    <property type="entry name" value="PBP_dimer_sf"/>
</dbReference>
<keyword evidence="9" id="KW-0961">Cell wall biogenesis/degradation</keyword>
<dbReference type="Pfam" id="PF03717">
    <property type="entry name" value="PBP_dimer"/>
    <property type="match status" value="1"/>
</dbReference>
<dbReference type="GO" id="GO:0005886">
    <property type="term" value="C:plasma membrane"/>
    <property type="evidence" value="ECO:0007669"/>
    <property type="project" value="UniProtKB-SubCell"/>
</dbReference>
<dbReference type="InterPro" id="IPR012338">
    <property type="entry name" value="Beta-lactam/transpept-like"/>
</dbReference>
<keyword evidence="3" id="KW-1003">Cell membrane</keyword>
<sequence length="570" mass="63020">MNKISFIEKGVAGNIDFRIKGRRKSFLPFLVFFIVVLVFLFVLLGRLFQLTIVKGAYYRVLADQNRIREIIIEPQRGKLIDRKGIVLTENLPADVHDDGKRIVSKRVYGMPEATSHVIGYRQVADPADLQADSCLNKLALGDKVGKKGVEKLFECQLRGTDGKKLVEVNALGKYMRTLSVVDPQPGETLQLALDSQLQQKAYNLIENQKAVVIGIKPKTGEVLILVSSPAYNPQVFEDGDSVQAKRYINNSDKPLFNRATEGTYPPGSTFKLVLAAGSLEDKTITPETEFEDNGFIKAGSAIFHNWYYLQYGKTDGLVNIIKGIQRSNDVFFYQVGAKMGPEKIKKWAETFGFQRDTNIGIEEADGLIPSPFWKEDVLHEQWYLGDTYNLSIGQGFVTVTPLQMAMATSVFANDGYLCQPQLLKQQTGEVNKKCKKLPLSASTVSLVREGMEKACAPGGTGWPFFEFKVRDVAIPVAPFVDQTASPGTDLYPASPSASLINDRPITVGCKTGTAESHGKNSKAHAWFTVFAPFDKPEIVLIVLIEEGGQGSDVAAPIAKEILTAYFERNQ</sequence>
<keyword evidence="4 10" id="KW-0812">Transmembrane</keyword>
<name>A0A1F7J8N1_9BACT</name>
<keyword evidence="7 10" id="KW-1133">Transmembrane helix</keyword>
<evidence type="ECO:0000313" key="14">
    <source>
        <dbReference type="Proteomes" id="UP000176480"/>
    </source>
</evidence>
<evidence type="ECO:0000256" key="5">
    <source>
        <dbReference type="ARBA" id="ARBA00022960"/>
    </source>
</evidence>
<accession>A0A1F7J8N1</accession>
<dbReference type="InterPro" id="IPR050515">
    <property type="entry name" value="Beta-lactam/transpept"/>
</dbReference>
<evidence type="ECO:0000259" key="11">
    <source>
        <dbReference type="Pfam" id="PF00905"/>
    </source>
</evidence>
<evidence type="ECO:0000256" key="1">
    <source>
        <dbReference type="ARBA" id="ARBA00004167"/>
    </source>
</evidence>
<feature type="domain" description="Penicillin-binding protein dimerisation" evidence="12">
    <location>
        <begin position="104"/>
        <end position="178"/>
    </location>
</feature>
<dbReference type="GO" id="GO:0071972">
    <property type="term" value="F:peptidoglycan L,D-transpeptidase activity"/>
    <property type="evidence" value="ECO:0007669"/>
    <property type="project" value="TreeGrafter"/>
</dbReference>
<comment type="caution">
    <text evidence="13">The sequence shown here is derived from an EMBL/GenBank/DDBJ whole genome shotgun (WGS) entry which is preliminary data.</text>
</comment>
<feature type="domain" description="Penicillin-binding protein transpeptidase" evidence="11">
    <location>
        <begin position="502"/>
        <end position="562"/>
    </location>
</feature>
<evidence type="ECO:0000256" key="6">
    <source>
        <dbReference type="ARBA" id="ARBA00022984"/>
    </source>
</evidence>
<dbReference type="InterPro" id="IPR005311">
    <property type="entry name" value="PBP_dimer"/>
</dbReference>
<organism evidence="13 14">
    <name type="scientific">Candidatus Roizmanbacteria bacterium RIFCSPLOWO2_01_FULL_41_22</name>
    <dbReference type="NCBI Taxonomy" id="1802067"/>
    <lineage>
        <taxon>Bacteria</taxon>
        <taxon>Candidatus Roizmaniibacteriota</taxon>
    </lineage>
</organism>
<evidence type="ECO:0000259" key="12">
    <source>
        <dbReference type="Pfam" id="PF03717"/>
    </source>
</evidence>
<dbReference type="InterPro" id="IPR001460">
    <property type="entry name" value="PCN-bd_Tpept"/>
</dbReference>
<dbReference type="EMBL" id="MGAR01000017">
    <property type="protein sequence ID" value="OGK51985.1"/>
    <property type="molecule type" value="Genomic_DNA"/>
</dbReference>
<evidence type="ECO:0000256" key="4">
    <source>
        <dbReference type="ARBA" id="ARBA00022692"/>
    </source>
</evidence>
<evidence type="ECO:0000256" key="7">
    <source>
        <dbReference type="ARBA" id="ARBA00022989"/>
    </source>
</evidence>
<gene>
    <name evidence="13" type="ORF">A2966_04245</name>
</gene>
<keyword evidence="8 10" id="KW-0472">Membrane</keyword>
<dbReference type="AlphaFoldDB" id="A0A1F7J8N1"/>
<dbReference type="GO" id="GO:0071555">
    <property type="term" value="P:cell wall organization"/>
    <property type="evidence" value="ECO:0007669"/>
    <property type="project" value="UniProtKB-KW"/>
</dbReference>
<evidence type="ECO:0000256" key="10">
    <source>
        <dbReference type="SAM" id="Phobius"/>
    </source>
</evidence>
<dbReference type="Gene3D" id="3.40.710.10">
    <property type="entry name" value="DD-peptidase/beta-lactamase superfamily"/>
    <property type="match status" value="1"/>
</dbReference>
<dbReference type="GO" id="GO:0009252">
    <property type="term" value="P:peptidoglycan biosynthetic process"/>
    <property type="evidence" value="ECO:0007669"/>
    <property type="project" value="UniProtKB-KW"/>
</dbReference>
<evidence type="ECO:0000256" key="9">
    <source>
        <dbReference type="ARBA" id="ARBA00023316"/>
    </source>
</evidence>
<dbReference type="Gene3D" id="3.90.1310.10">
    <property type="entry name" value="Penicillin-binding protein 2a (Domain 2)"/>
    <property type="match status" value="1"/>
</dbReference>
<dbReference type="GO" id="GO:0008360">
    <property type="term" value="P:regulation of cell shape"/>
    <property type="evidence" value="ECO:0007669"/>
    <property type="project" value="UniProtKB-KW"/>
</dbReference>
<dbReference type="GO" id="GO:0008658">
    <property type="term" value="F:penicillin binding"/>
    <property type="evidence" value="ECO:0007669"/>
    <property type="project" value="InterPro"/>
</dbReference>
<evidence type="ECO:0000256" key="8">
    <source>
        <dbReference type="ARBA" id="ARBA00023136"/>
    </source>
</evidence>
<dbReference type="Pfam" id="PF00905">
    <property type="entry name" value="Transpeptidase"/>
    <property type="match status" value="2"/>
</dbReference>
<evidence type="ECO:0008006" key="15">
    <source>
        <dbReference type="Google" id="ProtNLM"/>
    </source>
</evidence>
<dbReference type="STRING" id="1802067.A2966_04245"/>
<comment type="subcellular location">
    <subcellularLocation>
        <location evidence="2">Cell membrane</location>
    </subcellularLocation>
    <subcellularLocation>
        <location evidence="1">Membrane</location>
        <topology evidence="1">Single-pass membrane protein</topology>
    </subcellularLocation>
</comment>
<reference evidence="13 14" key="1">
    <citation type="journal article" date="2016" name="Nat. Commun.">
        <title>Thousands of microbial genomes shed light on interconnected biogeochemical processes in an aquifer system.</title>
        <authorList>
            <person name="Anantharaman K."/>
            <person name="Brown C.T."/>
            <person name="Hug L.A."/>
            <person name="Sharon I."/>
            <person name="Castelle C.J."/>
            <person name="Probst A.J."/>
            <person name="Thomas B.C."/>
            <person name="Singh A."/>
            <person name="Wilkins M.J."/>
            <person name="Karaoz U."/>
            <person name="Brodie E.L."/>
            <person name="Williams K.H."/>
            <person name="Hubbard S.S."/>
            <person name="Banfield J.F."/>
        </authorList>
    </citation>
    <scope>NUCLEOTIDE SEQUENCE [LARGE SCALE GENOMIC DNA]</scope>
</reference>
<evidence type="ECO:0000256" key="2">
    <source>
        <dbReference type="ARBA" id="ARBA00004236"/>
    </source>
</evidence>
<protein>
    <recommendedName>
        <fullName evidence="15">Penicillin-binding protein 2</fullName>
    </recommendedName>
</protein>
<dbReference type="SUPFAM" id="SSF56519">
    <property type="entry name" value="Penicillin binding protein dimerisation domain"/>
    <property type="match status" value="1"/>
</dbReference>
<dbReference type="PANTHER" id="PTHR30627:SF2">
    <property type="entry name" value="PEPTIDOGLYCAN D,D-TRANSPEPTIDASE MRDA"/>
    <property type="match status" value="1"/>
</dbReference>
<feature type="domain" description="Penicillin-binding protein transpeptidase" evidence="11">
    <location>
        <begin position="215"/>
        <end position="458"/>
    </location>
</feature>
<keyword evidence="6" id="KW-0573">Peptidoglycan synthesis</keyword>
<evidence type="ECO:0000256" key="3">
    <source>
        <dbReference type="ARBA" id="ARBA00022475"/>
    </source>
</evidence>
<dbReference type="SUPFAM" id="SSF56601">
    <property type="entry name" value="beta-lactamase/transpeptidase-like"/>
    <property type="match status" value="1"/>
</dbReference>
<feature type="transmembrane region" description="Helical" evidence="10">
    <location>
        <begin position="26"/>
        <end position="48"/>
    </location>
</feature>
<proteinExistence type="predicted"/>
<keyword evidence="5" id="KW-0133">Cell shape</keyword>
<dbReference type="Proteomes" id="UP000176480">
    <property type="component" value="Unassembled WGS sequence"/>
</dbReference>
<evidence type="ECO:0000313" key="13">
    <source>
        <dbReference type="EMBL" id="OGK51985.1"/>
    </source>
</evidence>